<dbReference type="AlphaFoldDB" id="A0A8X6L6C9"/>
<evidence type="ECO:0000313" key="1">
    <source>
        <dbReference type="EMBL" id="GFQ98149.1"/>
    </source>
</evidence>
<protein>
    <submittedName>
        <fullName evidence="1">Uncharacterized protein</fullName>
    </submittedName>
</protein>
<reference evidence="1" key="1">
    <citation type="submission" date="2020-07" db="EMBL/GenBank/DDBJ databases">
        <title>Multicomponent nature underlies the extraordinary mechanical properties of spider dragline silk.</title>
        <authorList>
            <person name="Kono N."/>
            <person name="Nakamura H."/>
            <person name="Mori M."/>
            <person name="Yoshida Y."/>
            <person name="Ohtoshi R."/>
            <person name="Malay A.D."/>
            <person name="Moran D.A.P."/>
            <person name="Tomita M."/>
            <person name="Numata K."/>
            <person name="Arakawa K."/>
        </authorList>
    </citation>
    <scope>NUCLEOTIDE SEQUENCE</scope>
</reference>
<evidence type="ECO:0000313" key="2">
    <source>
        <dbReference type="Proteomes" id="UP000887116"/>
    </source>
</evidence>
<dbReference type="Proteomes" id="UP000887116">
    <property type="component" value="Unassembled WGS sequence"/>
</dbReference>
<keyword evidence="2" id="KW-1185">Reference proteome</keyword>
<gene>
    <name evidence="1" type="ORF">TNCT_149111</name>
</gene>
<name>A0A8X6L6C9_TRICU</name>
<comment type="caution">
    <text evidence="1">The sequence shown here is derived from an EMBL/GenBank/DDBJ whole genome shotgun (WGS) entry which is preliminary data.</text>
</comment>
<organism evidence="1 2">
    <name type="scientific">Trichonephila clavata</name>
    <name type="common">Joro spider</name>
    <name type="synonym">Nephila clavata</name>
    <dbReference type="NCBI Taxonomy" id="2740835"/>
    <lineage>
        <taxon>Eukaryota</taxon>
        <taxon>Metazoa</taxon>
        <taxon>Ecdysozoa</taxon>
        <taxon>Arthropoda</taxon>
        <taxon>Chelicerata</taxon>
        <taxon>Arachnida</taxon>
        <taxon>Araneae</taxon>
        <taxon>Araneomorphae</taxon>
        <taxon>Entelegynae</taxon>
        <taxon>Araneoidea</taxon>
        <taxon>Nephilidae</taxon>
        <taxon>Trichonephila</taxon>
    </lineage>
</organism>
<sequence length="106" mass="12127">MRIPLQVVNHNSSKTSYSLFICLSGTDEFRLHRKQALFCTDAKITKCFVKKVTLPASSTNCLKNHCSCCFRNLNVVVCHTTTHYFAQLRLEISPCLDVVTLRRLFT</sequence>
<proteinExistence type="predicted"/>
<accession>A0A8X6L6C9</accession>
<dbReference type="EMBL" id="BMAO01034664">
    <property type="protein sequence ID" value="GFQ98149.1"/>
    <property type="molecule type" value="Genomic_DNA"/>
</dbReference>